<dbReference type="Proteomes" id="UP000595437">
    <property type="component" value="Chromosome 18"/>
</dbReference>
<reference evidence="3" key="1">
    <citation type="submission" date="2021-01" db="EMBL/GenBank/DDBJ databases">
        <title>Caligus Genome Assembly.</title>
        <authorList>
            <person name="Gallardo-Escarate C."/>
        </authorList>
    </citation>
    <scope>NUCLEOTIDE SEQUENCE [LARGE SCALE GENOMIC DNA]</scope>
</reference>
<gene>
    <name evidence="2" type="ORF">FKW44_023514</name>
</gene>
<evidence type="ECO:0000313" key="2">
    <source>
        <dbReference type="EMBL" id="QQP35331.1"/>
    </source>
</evidence>
<dbReference type="EMBL" id="CP045907">
    <property type="protein sequence ID" value="QQP35331.1"/>
    <property type="molecule type" value="Genomic_DNA"/>
</dbReference>
<feature type="region of interest" description="Disordered" evidence="1">
    <location>
        <begin position="31"/>
        <end position="57"/>
    </location>
</feature>
<evidence type="ECO:0000313" key="3">
    <source>
        <dbReference type="Proteomes" id="UP000595437"/>
    </source>
</evidence>
<organism evidence="2 3">
    <name type="scientific">Caligus rogercresseyi</name>
    <name type="common">Sea louse</name>
    <dbReference type="NCBI Taxonomy" id="217165"/>
    <lineage>
        <taxon>Eukaryota</taxon>
        <taxon>Metazoa</taxon>
        <taxon>Ecdysozoa</taxon>
        <taxon>Arthropoda</taxon>
        <taxon>Crustacea</taxon>
        <taxon>Multicrustacea</taxon>
        <taxon>Hexanauplia</taxon>
        <taxon>Copepoda</taxon>
        <taxon>Siphonostomatoida</taxon>
        <taxon>Caligidae</taxon>
        <taxon>Caligus</taxon>
    </lineage>
</organism>
<protein>
    <submittedName>
        <fullName evidence="2">Uncharacterized protein</fullName>
    </submittedName>
</protein>
<feature type="compositionally biased region" description="Basic and acidic residues" evidence="1">
    <location>
        <begin position="44"/>
        <end position="57"/>
    </location>
</feature>
<name>A0A7T8GPZ7_CALRO</name>
<sequence>MTSKRIFRLSFLSSLLGRSLRFKLFLHSESLDHPPQVCPSPSERSVKKPVNEKNNNE</sequence>
<proteinExistence type="predicted"/>
<accession>A0A7T8GPZ7</accession>
<dbReference type="AlphaFoldDB" id="A0A7T8GPZ7"/>
<keyword evidence="3" id="KW-1185">Reference proteome</keyword>
<evidence type="ECO:0000256" key="1">
    <source>
        <dbReference type="SAM" id="MobiDB-lite"/>
    </source>
</evidence>